<protein>
    <submittedName>
        <fullName evidence="9">Nitrite reductase (NAD(P)H)</fullName>
    </submittedName>
</protein>
<reference evidence="9 10" key="1">
    <citation type="journal article" date="2012" name="J. Bacteriol.">
        <title>Draft genome sequence of Methanobacterium formicicum DSM 3637, an archaebacterium isolated from the methane producer amoeba Pelomyxa palustris.</title>
        <authorList>
            <person name="Gutierrez G."/>
        </authorList>
    </citation>
    <scope>NUCLEOTIDE SEQUENCE [LARGE SCALE GENOMIC DNA]</scope>
    <source>
        <strain evidence="10">DSM 3637 / PP1</strain>
    </source>
</reference>
<dbReference type="GO" id="GO:0016491">
    <property type="term" value="F:oxidoreductase activity"/>
    <property type="evidence" value="ECO:0007669"/>
    <property type="project" value="UniProtKB-KW"/>
</dbReference>
<comment type="caution">
    <text evidence="9">The sequence shown here is derived from an EMBL/GenBank/DDBJ whole genome shotgun (WGS) entry which is preliminary data.</text>
</comment>
<dbReference type="Gene3D" id="3.30.413.10">
    <property type="entry name" value="Sulfite Reductase Hemoprotein, domain 1"/>
    <property type="match status" value="1"/>
</dbReference>
<feature type="domain" description="Nitrite/Sulfite reductase ferredoxin-like" evidence="8">
    <location>
        <begin position="13"/>
        <end position="76"/>
    </location>
</feature>
<dbReference type="InterPro" id="IPR045854">
    <property type="entry name" value="NO2/SO3_Rdtase_4Fe4S_sf"/>
</dbReference>
<dbReference type="InterPro" id="IPR036136">
    <property type="entry name" value="Nit/Sulf_reduc_fer-like_dom_sf"/>
</dbReference>
<keyword evidence="1" id="KW-0004">4Fe-4S</keyword>
<name>K2RQC8_METFP</name>
<evidence type="ECO:0000256" key="5">
    <source>
        <dbReference type="ARBA" id="ARBA00023004"/>
    </source>
</evidence>
<dbReference type="InterPro" id="IPR017220">
    <property type="entry name" value="Sulphite_reductase_assimil"/>
</dbReference>
<evidence type="ECO:0000256" key="2">
    <source>
        <dbReference type="ARBA" id="ARBA00022617"/>
    </source>
</evidence>
<dbReference type="InterPro" id="IPR006067">
    <property type="entry name" value="NO2/SO3_Rdtase_4Fe4S_dom"/>
</dbReference>
<dbReference type="EMBL" id="AMPO01000011">
    <property type="protein sequence ID" value="EKF84945.1"/>
    <property type="molecule type" value="Genomic_DNA"/>
</dbReference>
<evidence type="ECO:0000259" key="8">
    <source>
        <dbReference type="Pfam" id="PF03460"/>
    </source>
</evidence>
<dbReference type="InterPro" id="IPR052034">
    <property type="entry name" value="NasD-like"/>
</dbReference>
<dbReference type="GO" id="GO:0046872">
    <property type="term" value="F:metal ion binding"/>
    <property type="evidence" value="ECO:0007669"/>
    <property type="project" value="UniProtKB-KW"/>
</dbReference>
<dbReference type="PIRSF" id="PIRSF037487">
    <property type="entry name" value="Sulfite_red_assimil"/>
    <property type="match status" value="1"/>
</dbReference>
<evidence type="ECO:0000256" key="1">
    <source>
        <dbReference type="ARBA" id="ARBA00022485"/>
    </source>
</evidence>
<dbReference type="PATRIC" id="fig|1204725.3.peg.2235"/>
<keyword evidence="2" id="KW-0349">Heme</keyword>
<dbReference type="SUPFAM" id="SSF55124">
    <property type="entry name" value="Nitrite/Sulfite reductase N-terminal domain-like"/>
    <property type="match status" value="1"/>
</dbReference>
<evidence type="ECO:0000256" key="4">
    <source>
        <dbReference type="ARBA" id="ARBA00023002"/>
    </source>
</evidence>
<dbReference type="PROSITE" id="PS00365">
    <property type="entry name" value="NIR_SIR"/>
    <property type="match status" value="1"/>
</dbReference>
<dbReference type="SUPFAM" id="SSF56014">
    <property type="entry name" value="Nitrite and sulphite reductase 4Fe-4S domain-like"/>
    <property type="match status" value="1"/>
</dbReference>
<sequence>MSENIPEKGAVIQKDLETYAIIPYIPGGLVDPATLIKIANIAEKYNAKTLKVTSNQRIAIIGIKFEDIDRIWEDLDMKPGGFIGKRVRSTKFCPGTTHCKRAEQDSIKMGIAIDEKFQGMEMPNKIKIGVSGCPNSCAESRVKDIGLIGYRKGWNLYVGGTAGIKPMIGQLVAKNLTDEEAVEFIGKIINYYQENEKSKRLGRFIERIGFERFKNAMIP</sequence>
<dbReference type="InterPro" id="IPR006066">
    <property type="entry name" value="NO2/SO3_Rdtase_FeS/sirohaem_BS"/>
</dbReference>
<evidence type="ECO:0000313" key="9">
    <source>
        <dbReference type="EMBL" id="EKF84945.1"/>
    </source>
</evidence>
<keyword evidence="10" id="KW-1185">Reference proteome</keyword>
<dbReference type="Gene3D" id="3.90.480.20">
    <property type="match status" value="1"/>
</dbReference>
<dbReference type="GO" id="GO:0051539">
    <property type="term" value="F:4 iron, 4 sulfur cluster binding"/>
    <property type="evidence" value="ECO:0007669"/>
    <property type="project" value="UniProtKB-KW"/>
</dbReference>
<dbReference type="OrthoDB" id="15347at2157"/>
<accession>K2RQC8</accession>
<organism evidence="9 10">
    <name type="scientific">Methanobacterium formicicum (strain DSM 3637 / PP1)</name>
    <dbReference type="NCBI Taxonomy" id="1204725"/>
    <lineage>
        <taxon>Archaea</taxon>
        <taxon>Methanobacteriati</taxon>
        <taxon>Methanobacteriota</taxon>
        <taxon>Methanomada group</taxon>
        <taxon>Methanobacteria</taxon>
        <taxon>Methanobacteriales</taxon>
        <taxon>Methanobacteriaceae</taxon>
        <taxon>Methanobacterium</taxon>
    </lineage>
</organism>
<dbReference type="RefSeq" id="WP_004031705.1">
    <property type="nucleotide sequence ID" value="NZ_AMPO01000011.1"/>
</dbReference>
<dbReference type="Pfam" id="PF03460">
    <property type="entry name" value="NIR_SIR_ferr"/>
    <property type="match status" value="1"/>
</dbReference>
<dbReference type="Proteomes" id="UP000007360">
    <property type="component" value="Unassembled WGS sequence"/>
</dbReference>
<keyword evidence="3" id="KW-0479">Metal-binding</keyword>
<evidence type="ECO:0000313" key="10">
    <source>
        <dbReference type="Proteomes" id="UP000007360"/>
    </source>
</evidence>
<keyword evidence="4" id="KW-0560">Oxidoreductase</keyword>
<dbReference type="InterPro" id="IPR005117">
    <property type="entry name" value="NiRdtase/SiRdtase_haem-b_fer"/>
</dbReference>
<keyword evidence="5" id="KW-0408">Iron</keyword>
<dbReference type="Pfam" id="PF01077">
    <property type="entry name" value="NIR_SIR"/>
    <property type="match status" value="1"/>
</dbReference>
<evidence type="ECO:0000256" key="3">
    <source>
        <dbReference type="ARBA" id="ARBA00022723"/>
    </source>
</evidence>
<dbReference type="PANTHER" id="PTHR43809">
    <property type="entry name" value="NITRITE REDUCTASE (NADH) LARGE SUBUNIT"/>
    <property type="match status" value="1"/>
</dbReference>
<dbReference type="AlphaFoldDB" id="K2RQC8"/>
<dbReference type="PRINTS" id="PR00397">
    <property type="entry name" value="SIROHAEM"/>
</dbReference>
<keyword evidence="6" id="KW-0411">Iron-sulfur</keyword>
<feature type="domain" description="Nitrite/sulphite reductase 4Fe-4S" evidence="7">
    <location>
        <begin position="84"/>
        <end position="216"/>
    </location>
</feature>
<dbReference type="PANTHER" id="PTHR43809:SF1">
    <property type="entry name" value="NITRITE REDUCTASE (NADH) LARGE SUBUNIT"/>
    <property type="match status" value="1"/>
</dbReference>
<dbReference type="GO" id="GO:0020037">
    <property type="term" value="F:heme binding"/>
    <property type="evidence" value="ECO:0007669"/>
    <property type="project" value="InterPro"/>
</dbReference>
<gene>
    <name evidence="9" type="ORF">A994_11127</name>
</gene>
<evidence type="ECO:0000259" key="7">
    <source>
        <dbReference type="Pfam" id="PF01077"/>
    </source>
</evidence>
<evidence type="ECO:0000256" key="6">
    <source>
        <dbReference type="ARBA" id="ARBA00023014"/>
    </source>
</evidence>
<proteinExistence type="predicted"/>